<dbReference type="Pfam" id="PF13581">
    <property type="entry name" value="HATPase_c_2"/>
    <property type="match status" value="1"/>
</dbReference>
<keyword evidence="1" id="KW-0808">Transferase</keyword>
<evidence type="ECO:0000313" key="4">
    <source>
        <dbReference type="EMBL" id="RFS86415.1"/>
    </source>
</evidence>
<dbReference type="InterPro" id="IPR050267">
    <property type="entry name" value="Anti-sigma-factor_SerPK"/>
</dbReference>
<dbReference type="Proteomes" id="UP000262882">
    <property type="component" value="Unassembled WGS sequence"/>
</dbReference>
<evidence type="ECO:0000259" key="3">
    <source>
        <dbReference type="Pfam" id="PF13581"/>
    </source>
</evidence>
<proteinExistence type="predicted"/>
<keyword evidence="5" id="KW-1185">Reference proteome</keyword>
<dbReference type="PANTHER" id="PTHR35526:SF3">
    <property type="entry name" value="ANTI-SIGMA-F FACTOR RSBW"/>
    <property type="match status" value="1"/>
</dbReference>
<name>A0A372GM49_9ACTN</name>
<organism evidence="4 5">
    <name type="scientific">Actinomadura spongiicola</name>
    <dbReference type="NCBI Taxonomy" id="2303421"/>
    <lineage>
        <taxon>Bacteria</taxon>
        <taxon>Bacillati</taxon>
        <taxon>Actinomycetota</taxon>
        <taxon>Actinomycetes</taxon>
        <taxon>Streptosporangiales</taxon>
        <taxon>Thermomonosporaceae</taxon>
        <taxon>Actinomadura</taxon>
    </lineage>
</organism>
<feature type="region of interest" description="Disordered" evidence="2">
    <location>
        <begin position="142"/>
        <end position="165"/>
    </location>
</feature>
<dbReference type="SUPFAM" id="SSF55874">
    <property type="entry name" value="ATPase domain of HSP90 chaperone/DNA topoisomerase II/histidine kinase"/>
    <property type="match status" value="1"/>
</dbReference>
<keyword evidence="1" id="KW-0418">Kinase</keyword>
<accession>A0A372GM49</accession>
<evidence type="ECO:0000313" key="5">
    <source>
        <dbReference type="Proteomes" id="UP000262882"/>
    </source>
</evidence>
<dbReference type="InterPro" id="IPR003594">
    <property type="entry name" value="HATPase_dom"/>
</dbReference>
<dbReference type="OrthoDB" id="3473697at2"/>
<dbReference type="AlphaFoldDB" id="A0A372GM49"/>
<comment type="caution">
    <text evidence="4">The sequence shown here is derived from an EMBL/GenBank/DDBJ whole genome shotgun (WGS) entry which is preliminary data.</text>
</comment>
<dbReference type="CDD" id="cd16936">
    <property type="entry name" value="HATPase_RsbW-like"/>
    <property type="match status" value="1"/>
</dbReference>
<evidence type="ECO:0000256" key="2">
    <source>
        <dbReference type="SAM" id="MobiDB-lite"/>
    </source>
</evidence>
<dbReference type="InterPro" id="IPR036890">
    <property type="entry name" value="HATPase_C_sf"/>
</dbReference>
<gene>
    <name evidence="4" type="ORF">D0T12_07455</name>
</gene>
<dbReference type="Gene3D" id="3.30.565.10">
    <property type="entry name" value="Histidine kinase-like ATPase, C-terminal domain"/>
    <property type="match status" value="1"/>
</dbReference>
<sequence>MPILTGTVSEPIGSLMLLDVSWPAEESAAGRARRCVRGWLADVRGFDVDDVELMVSELVTNACLHSGVAIRPDGRVRLVALCWPNLLRVGVTDDGCGGTVPVARRPCGDEVCGRGLMILEALADRWGDFVDPDTGARTVWAEVSGGPRPAPDDGARTSAPCDVVR</sequence>
<protein>
    <recommendedName>
        <fullName evidence="3">Histidine kinase/HSP90-like ATPase domain-containing protein</fullName>
    </recommendedName>
</protein>
<evidence type="ECO:0000256" key="1">
    <source>
        <dbReference type="ARBA" id="ARBA00022527"/>
    </source>
</evidence>
<dbReference type="PANTHER" id="PTHR35526">
    <property type="entry name" value="ANTI-SIGMA-F FACTOR RSBW-RELATED"/>
    <property type="match status" value="1"/>
</dbReference>
<feature type="domain" description="Histidine kinase/HSP90-like ATPase" evidence="3">
    <location>
        <begin position="23"/>
        <end position="126"/>
    </location>
</feature>
<reference evidence="4 5" key="1">
    <citation type="submission" date="2018-08" db="EMBL/GenBank/DDBJ databases">
        <title>Actinomadura spongicola sp. nov., isolated from marine sponge Leucetta chagosensis.</title>
        <authorList>
            <person name="Li L."/>
            <person name="Lin H.W."/>
        </authorList>
    </citation>
    <scope>NUCLEOTIDE SEQUENCE [LARGE SCALE GENOMIC DNA]</scope>
    <source>
        <strain evidence="4 5">LHW52907</strain>
    </source>
</reference>
<dbReference type="GO" id="GO:0004674">
    <property type="term" value="F:protein serine/threonine kinase activity"/>
    <property type="evidence" value="ECO:0007669"/>
    <property type="project" value="UniProtKB-KW"/>
</dbReference>
<keyword evidence="1" id="KW-0723">Serine/threonine-protein kinase</keyword>
<dbReference type="EMBL" id="QVNQ01000002">
    <property type="protein sequence ID" value="RFS86415.1"/>
    <property type="molecule type" value="Genomic_DNA"/>
</dbReference>